<dbReference type="PROSITE" id="PS51034">
    <property type="entry name" value="ZP_2"/>
    <property type="match status" value="1"/>
</dbReference>
<keyword evidence="5" id="KW-0732">Signal</keyword>
<dbReference type="InterPro" id="IPR056953">
    <property type="entry name" value="CUT_N"/>
</dbReference>
<dbReference type="PANTHER" id="PTHR22907">
    <property type="entry name" value="GH04558P"/>
    <property type="match status" value="1"/>
</dbReference>
<evidence type="ECO:0000256" key="3">
    <source>
        <dbReference type="ARBA" id="ARBA00022475"/>
    </source>
</evidence>
<sequence length="463" mass="51083">MFFFPLLGRLIPRFGPSGVPRFSSPPLRRSLRRLSLLLFLLANRIVPTSSSASDDYSAVLTPKSSSSSSVLDNGVVGEPQVDCLEDRIRLTFRTQRPFTGRIFVKGMVENDKCVKNYQQNGRTQSDFELTNGQCNMRRSRKLGPEQRGVEQSITIIISFHDIFITKVDRAYRCTCFYMEADKVVTNRFDVSMIPTTELIDTARMPLCTYTVRRGSVNGPIVTYATVGEPVFHVWSCDSDMFSMLVHNCFVDDGAGKDRKPLVDEHGCTIDPVIVSELTYNSQSNLAYSEVNVFKFADKVTTYFQPPRCGSGPRRRRTIDKSADGAANATALPFPADDPFTMDLAAEKIVVLDLDDSAQNEENERGESAKGRAVLAAAARLGLPQTSQNQFAMPGTSVVCLSQPFVGVLCSTVAVIVTASCVTLALANQKRSAGLDAEPIRTPETAVWFRTAGYGLIEYLLLQL</sequence>
<keyword evidence="3" id="KW-1003">Cell membrane</keyword>
<evidence type="ECO:0000256" key="4">
    <source>
        <dbReference type="ARBA" id="ARBA00022692"/>
    </source>
</evidence>
<feature type="transmembrane region" description="Helical" evidence="8">
    <location>
        <begin position="404"/>
        <end position="426"/>
    </location>
</feature>
<evidence type="ECO:0000313" key="10">
    <source>
        <dbReference type="Proteomes" id="UP000050741"/>
    </source>
</evidence>
<evidence type="ECO:0000256" key="1">
    <source>
        <dbReference type="ARBA" id="ARBA00004251"/>
    </source>
</evidence>
<keyword evidence="2" id="KW-0193">Cuticle</keyword>
<dbReference type="AlphaFoldDB" id="A0A183BIW7"/>
<feature type="domain" description="ZP" evidence="9">
    <location>
        <begin position="82"/>
        <end position="326"/>
    </location>
</feature>
<dbReference type="GO" id="GO:0005886">
    <property type="term" value="C:plasma membrane"/>
    <property type="evidence" value="ECO:0007669"/>
    <property type="project" value="UniProtKB-SubCell"/>
</dbReference>
<name>A0A183BIW7_GLOPA</name>
<keyword evidence="10" id="KW-1185">Reference proteome</keyword>
<organism evidence="10 11">
    <name type="scientific">Globodera pallida</name>
    <name type="common">Potato cyst nematode worm</name>
    <name type="synonym">Heterodera pallida</name>
    <dbReference type="NCBI Taxonomy" id="36090"/>
    <lineage>
        <taxon>Eukaryota</taxon>
        <taxon>Metazoa</taxon>
        <taxon>Ecdysozoa</taxon>
        <taxon>Nematoda</taxon>
        <taxon>Chromadorea</taxon>
        <taxon>Rhabditida</taxon>
        <taxon>Tylenchina</taxon>
        <taxon>Tylenchomorpha</taxon>
        <taxon>Tylenchoidea</taxon>
        <taxon>Heteroderidae</taxon>
        <taxon>Heteroderinae</taxon>
        <taxon>Globodera</taxon>
    </lineage>
</organism>
<comment type="subcellular location">
    <subcellularLocation>
        <location evidence="1">Cell membrane</location>
        <topology evidence="1">Single-pass type I membrane protein</topology>
    </subcellularLocation>
</comment>
<keyword evidence="7 8" id="KW-0472">Membrane</keyword>
<dbReference type="InterPro" id="IPR057475">
    <property type="entry name" value="CUT_C"/>
</dbReference>
<evidence type="ECO:0000256" key="7">
    <source>
        <dbReference type="ARBA" id="ARBA00023136"/>
    </source>
</evidence>
<evidence type="ECO:0000256" key="5">
    <source>
        <dbReference type="ARBA" id="ARBA00022729"/>
    </source>
</evidence>
<evidence type="ECO:0000259" key="9">
    <source>
        <dbReference type="PROSITE" id="PS51034"/>
    </source>
</evidence>
<dbReference type="WBParaSite" id="GPLIN_000054600">
    <property type="protein sequence ID" value="GPLIN_000054600"/>
    <property type="gene ID" value="GPLIN_000054600"/>
</dbReference>
<proteinExistence type="predicted"/>
<evidence type="ECO:0000256" key="2">
    <source>
        <dbReference type="ARBA" id="ARBA00022460"/>
    </source>
</evidence>
<dbReference type="InterPro" id="IPR001507">
    <property type="entry name" value="ZP_dom"/>
</dbReference>
<dbReference type="GO" id="GO:0042302">
    <property type="term" value="F:structural constituent of cuticle"/>
    <property type="evidence" value="ECO:0007669"/>
    <property type="project" value="UniProtKB-KW"/>
</dbReference>
<dbReference type="Pfam" id="PF25301">
    <property type="entry name" value="CUT_C"/>
    <property type="match status" value="1"/>
</dbReference>
<protein>
    <submittedName>
        <fullName evidence="11">ZP domain-containing protein</fullName>
    </submittedName>
</protein>
<evidence type="ECO:0000256" key="6">
    <source>
        <dbReference type="ARBA" id="ARBA00022989"/>
    </source>
</evidence>
<dbReference type="SMART" id="SM00241">
    <property type="entry name" value="ZP"/>
    <property type="match status" value="1"/>
</dbReference>
<reference evidence="10" key="1">
    <citation type="submission" date="2014-05" db="EMBL/GenBank/DDBJ databases">
        <title>The genome and life-stage specific transcriptomes of Globodera pallida elucidate key aspects of plant parasitism by a cyst nematode.</title>
        <authorList>
            <person name="Cotton J.A."/>
            <person name="Lilley C.J."/>
            <person name="Jones L.M."/>
            <person name="Kikuchi T."/>
            <person name="Reid A.J."/>
            <person name="Thorpe P."/>
            <person name="Tsai I.J."/>
            <person name="Beasley H."/>
            <person name="Blok V."/>
            <person name="Cock P.J.A."/>
            <person name="Van den Akker S.E."/>
            <person name="Holroyd N."/>
            <person name="Hunt M."/>
            <person name="Mantelin S."/>
            <person name="Naghra H."/>
            <person name="Pain A."/>
            <person name="Palomares-Rius J.E."/>
            <person name="Zarowiecki M."/>
            <person name="Berriman M."/>
            <person name="Jones J.T."/>
            <person name="Urwin P.E."/>
        </authorList>
    </citation>
    <scope>NUCLEOTIDE SEQUENCE [LARGE SCALE GENOMIC DNA]</scope>
    <source>
        <strain evidence="10">Lindley</strain>
    </source>
</reference>
<evidence type="ECO:0000256" key="8">
    <source>
        <dbReference type="SAM" id="Phobius"/>
    </source>
</evidence>
<evidence type="ECO:0000313" key="11">
    <source>
        <dbReference type="WBParaSite" id="GPLIN_000054600"/>
    </source>
</evidence>
<dbReference type="PANTHER" id="PTHR22907:SF27">
    <property type="entry name" value="ZP DOMAIN-CONTAINING PROTEIN"/>
    <property type="match status" value="1"/>
</dbReference>
<dbReference type="Pfam" id="PF25057">
    <property type="entry name" value="CUT_N"/>
    <property type="match status" value="1"/>
</dbReference>
<accession>A0A183BIW7</accession>
<dbReference type="Proteomes" id="UP000050741">
    <property type="component" value="Unassembled WGS sequence"/>
</dbReference>
<dbReference type="InterPro" id="IPR051962">
    <property type="entry name" value="Cuticlin"/>
</dbReference>
<keyword evidence="4 8" id="KW-0812">Transmembrane</keyword>
<keyword evidence="6 8" id="KW-1133">Transmembrane helix</keyword>
<reference evidence="11" key="2">
    <citation type="submission" date="2016-06" db="UniProtKB">
        <authorList>
            <consortium name="WormBaseParasite"/>
        </authorList>
    </citation>
    <scope>IDENTIFICATION</scope>
</reference>